<dbReference type="EC" id="2.1.1.222" evidence="5"/>
<dbReference type="InterPro" id="IPR010233">
    <property type="entry name" value="UbiG_MeTrfase"/>
</dbReference>
<comment type="similarity">
    <text evidence="5">Belongs to the methyltransferase superfamily. UbiG/COQ3 family.</text>
</comment>
<evidence type="ECO:0000256" key="3">
    <source>
        <dbReference type="ARBA" id="ARBA00022688"/>
    </source>
</evidence>
<comment type="catalytic activity">
    <reaction evidence="5">
        <text>a 3-demethylubiquinol + S-adenosyl-L-methionine = a ubiquinol + S-adenosyl-L-homocysteine + H(+)</text>
        <dbReference type="Rhea" id="RHEA:44380"/>
        <dbReference type="Rhea" id="RHEA-COMP:9566"/>
        <dbReference type="Rhea" id="RHEA-COMP:10914"/>
        <dbReference type="ChEBI" id="CHEBI:15378"/>
        <dbReference type="ChEBI" id="CHEBI:17976"/>
        <dbReference type="ChEBI" id="CHEBI:57856"/>
        <dbReference type="ChEBI" id="CHEBI:59789"/>
        <dbReference type="ChEBI" id="CHEBI:84422"/>
        <dbReference type="EC" id="2.1.1.64"/>
    </reaction>
</comment>
<evidence type="ECO:0000256" key="2">
    <source>
        <dbReference type="ARBA" id="ARBA00022679"/>
    </source>
</evidence>
<evidence type="ECO:0000256" key="5">
    <source>
        <dbReference type="HAMAP-Rule" id="MF_00472"/>
    </source>
</evidence>
<dbReference type="UniPathway" id="UPA00232"/>
<comment type="catalytic activity">
    <reaction evidence="5">
        <text>a 3-(all-trans-polyprenyl)benzene-1,2-diol + S-adenosyl-L-methionine = a 2-methoxy-6-(all-trans-polyprenyl)phenol + S-adenosyl-L-homocysteine + H(+)</text>
        <dbReference type="Rhea" id="RHEA:31411"/>
        <dbReference type="Rhea" id="RHEA-COMP:9550"/>
        <dbReference type="Rhea" id="RHEA-COMP:9551"/>
        <dbReference type="ChEBI" id="CHEBI:15378"/>
        <dbReference type="ChEBI" id="CHEBI:57856"/>
        <dbReference type="ChEBI" id="CHEBI:59789"/>
        <dbReference type="ChEBI" id="CHEBI:62729"/>
        <dbReference type="ChEBI" id="CHEBI:62731"/>
        <dbReference type="EC" id="2.1.1.222"/>
    </reaction>
</comment>
<dbReference type="SUPFAM" id="SSF53335">
    <property type="entry name" value="S-adenosyl-L-methionine-dependent methyltransferases"/>
    <property type="match status" value="1"/>
</dbReference>
<protein>
    <recommendedName>
        <fullName evidence="5">Ubiquinone biosynthesis O-methyltransferase</fullName>
    </recommendedName>
    <alternativeName>
        <fullName evidence="5">2-polyprenyl-6-hydroxyphenol methylase</fullName>
        <ecNumber evidence="5">2.1.1.222</ecNumber>
    </alternativeName>
    <alternativeName>
        <fullName evidence="5">3-demethylubiquinone 3-O-methyltransferase</fullName>
        <ecNumber evidence="5">2.1.1.64</ecNumber>
    </alternativeName>
</protein>
<evidence type="ECO:0000313" key="7">
    <source>
        <dbReference type="Proteomes" id="UP000005380"/>
    </source>
</evidence>
<dbReference type="AlphaFoldDB" id="W0DVC3"/>
<dbReference type="eggNOG" id="COG2227">
    <property type="taxonomic scope" value="Bacteria"/>
</dbReference>
<feature type="binding site" evidence="5">
    <location>
        <position position="90"/>
    </location>
    <ligand>
        <name>S-adenosyl-L-methionine</name>
        <dbReference type="ChEBI" id="CHEBI:59789"/>
    </ligand>
</feature>
<dbReference type="GO" id="GO:0102208">
    <property type="term" value="F:2-polyprenyl-6-hydroxyphenol methylase activity"/>
    <property type="evidence" value="ECO:0007669"/>
    <property type="project" value="UniProtKB-EC"/>
</dbReference>
<accession>W0DVC3</accession>
<keyword evidence="3 5" id="KW-0831">Ubiquinone biosynthesis</keyword>
<dbReference type="PANTHER" id="PTHR43464:SF19">
    <property type="entry name" value="UBIQUINONE BIOSYNTHESIS O-METHYLTRANSFERASE, MITOCHONDRIAL"/>
    <property type="match status" value="1"/>
</dbReference>
<dbReference type="GO" id="GO:0010420">
    <property type="term" value="F:polyprenyldihydroxybenzoate methyltransferase activity"/>
    <property type="evidence" value="ECO:0007669"/>
    <property type="project" value="InterPro"/>
</dbReference>
<dbReference type="STRING" id="717772.THIAE_04860"/>
<evidence type="ECO:0000256" key="1">
    <source>
        <dbReference type="ARBA" id="ARBA00022603"/>
    </source>
</evidence>
<feature type="binding site" evidence="5">
    <location>
        <position position="50"/>
    </location>
    <ligand>
        <name>S-adenosyl-L-methionine</name>
        <dbReference type="ChEBI" id="CHEBI:59789"/>
    </ligand>
</feature>
<feature type="binding site" evidence="5">
    <location>
        <position position="134"/>
    </location>
    <ligand>
        <name>S-adenosyl-L-methionine</name>
        <dbReference type="ChEBI" id="CHEBI:59789"/>
    </ligand>
</feature>
<keyword evidence="7" id="KW-1185">Reference proteome</keyword>
<dbReference type="CDD" id="cd02440">
    <property type="entry name" value="AdoMet_MTases"/>
    <property type="match status" value="1"/>
</dbReference>
<evidence type="ECO:0000256" key="4">
    <source>
        <dbReference type="ARBA" id="ARBA00022691"/>
    </source>
</evidence>
<dbReference type="InParanoid" id="W0DVC3"/>
<dbReference type="Proteomes" id="UP000005380">
    <property type="component" value="Chromosome"/>
</dbReference>
<keyword evidence="4 5" id="KW-0949">S-adenosyl-L-methionine</keyword>
<dbReference type="Pfam" id="PF13489">
    <property type="entry name" value="Methyltransf_23"/>
    <property type="match status" value="1"/>
</dbReference>
<keyword evidence="1 5" id="KW-0489">Methyltransferase</keyword>
<dbReference type="Gene3D" id="3.40.50.150">
    <property type="entry name" value="Vaccinia Virus protein VP39"/>
    <property type="match status" value="1"/>
</dbReference>
<dbReference type="PANTHER" id="PTHR43464">
    <property type="entry name" value="METHYLTRANSFERASE"/>
    <property type="match status" value="1"/>
</dbReference>
<dbReference type="EMBL" id="CP007030">
    <property type="protein sequence ID" value="AHF01208.1"/>
    <property type="molecule type" value="Genomic_DNA"/>
</dbReference>
<sequence length="245" mass="27138">MRTLLAAKDANMSQSANVDAQQIDLFNQQAHQWWDPNGQFNALHKLNPLRMAFIQQHQDFPEQKILDVGCGGGILAEAMAQAGAEVTGLDLADDLLQVARLHALDSGVKVNYVLEDVADHAQAHAEHYDLVTCMEMLEHVPDPQAILHACAKAVKPGGWVICSTLNRSNKSLLLAVITAEYVLNLVPRGTHHHDKFIKPSELTQMGRQAGLVMQSTAGMEFNPILKRYRLNDDLSINYLIAFKKV</sequence>
<dbReference type="InterPro" id="IPR029063">
    <property type="entry name" value="SAM-dependent_MTases_sf"/>
</dbReference>
<comment type="function">
    <text evidence="5">O-methyltransferase that catalyzes the 2 O-methylation steps in the ubiquinone biosynthetic pathway.</text>
</comment>
<dbReference type="FunCoup" id="W0DVC3">
    <property type="interactions" value="383"/>
</dbReference>
<dbReference type="GO" id="GO:0061542">
    <property type="term" value="F:3-demethylubiquinol 3-O-methyltransferase activity"/>
    <property type="evidence" value="ECO:0007669"/>
    <property type="project" value="UniProtKB-UniRule"/>
</dbReference>
<proteinExistence type="inferred from homology"/>
<reference evidence="6 7" key="1">
    <citation type="submission" date="2013-12" db="EMBL/GenBank/DDBJ databases">
        <authorList>
            <consortium name="DOE Joint Genome Institute"/>
            <person name="Kappler U."/>
            <person name="Huntemann M."/>
            <person name="Han J."/>
            <person name="Chen A."/>
            <person name="Kyrpides N."/>
            <person name="Mavromatis K."/>
            <person name="Markowitz V."/>
            <person name="Palaniappan K."/>
            <person name="Ivanova N."/>
            <person name="Schaumberg A."/>
            <person name="Pati A."/>
            <person name="Liolios K."/>
            <person name="Nordberg H.P."/>
            <person name="Cantor M.N."/>
            <person name="Hua S.X."/>
            <person name="Woyke T."/>
        </authorList>
    </citation>
    <scope>NUCLEOTIDE SEQUENCE [LARGE SCALE GENOMIC DNA]</scope>
    <source>
        <strain evidence="7">AL2</strain>
    </source>
</reference>
<feature type="binding site" evidence="5">
    <location>
        <position position="69"/>
    </location>
    <ligand>
        <name>S-adenosyl-L-methionine</name>
        <dbReference type="ChEBI" id="CHEBI:59789"/>
    </ligand>
</feature>
<dbReference type="EC" id="2.1.1.64" evidence="5"/>
<comment type="pathway">
    <text evidence="5">Cofactor biosynthesis; ubiquinone biosynthesis.</text>
</comment>
<keyword evidence="2 5" id="KW-0808">Transferase</keyword>
<organism evidence="6 7">
    <name type="scientific">Thiomicrospira aerophila AL3</name>
    <dbReference type="NCBI Taxonomy" id="717772"/>
    <lineage>
        <taxon>Bacteria</taxon>
        <taxon>Pseudomonadati</taxon>
        <taxon>Pseudomonadota</taxon>
        <taxon>Gammaproteobacteria</taxon>
        <taxon>Thiotrichales</taxon>
        <taxon>Piscirickettsiaceae</taxon>
        <taxon>Thiomicrospira</taxon>
    </lineage>
</organism>
<name>W0DVC3_9GAMM</name>
<dbReference type="FunFam" id="3.40.50.150:FF:000028">
    <property type="entry name" value="Ubiquinone biosynthesis O-methyltransferase"/>
    <property type="match status" value="1"/>
</dbReference>
<gene>
    <name evidence="5" type="primary">ubiG</name>
    <name evidence="6" type="ORF">THIAE_04860</name>
</gene>
<keyword evidence="6" id="KW-0830">Ubiquinone</keyword>
<dbReference type="HOGENOM" id="CLU_042432_5_0_6"/>
<evidence type="ECO:0000313" key="6">
    <source>
        <dbReference type="EMBL" id="AHF01208.1"/>
    </source>
</evidence>
<dbReference type="HAMAP" id="MF_00472">
    <property type="entry name" value="UbiG"/>
    <property type="match status" value="1"/>
</dbReference>
<dbReference type="NCBIfam" id="TIGR01983">
    <property type="entry name" value="UbiG"/>
    <property type="match status" value="1"/>
</dbReference>
<dbReference type="GO" id="GO:0032259">
    <property type="term" value="P:methylation"/>
    <property type="evidence" value="ECO:0007669"/>
    <property type="project" value="UniProtKB-KW"/>
</dbReference>
<dbReference type="KEGG" id="tao:THIAE_04860"/>